<dbReference type="Gene3D" id="3.40.50.2300">
    <property type="match status" value="1"/>
</dbReference>
<dbReference type="PANTHER" id="PTHR22891">
    <property type="entry name" value="EUKARYOTIC TRANSLATION INITIATION FACTOR 2C"/>
    <property type="match status" value="1"/>
</dbReference>
<dbReference type="AlphaFoldDB" id="A0A091HSX2"/>
<dbReference type="Gene3D" id="3.30.420.10">
    <property type="entry name" value="Ribonuclease H-like superfamily/Ribonuclease H"/>
    <property type="match status" value="1"/>
</dbReference>
<evidence type="ECO:0000313" key="2">
    <source>
        <dbReference type="EMBL" id="KFO99011.1"/>
    </source>
</evidence>
<organism evidence="2 3">
    <name type="scientific">Calypte anna</name>
    <name type="common">Anna's hummingbird</name>
    <name type="synonym">Archilochus anna</name>
    <dbReference type="NCBI Taxonomy" id="9244"/>
    <lineage>
        <taxon>Eukaryota</taxon>
        <taxon>Metazoa</taxon>
        <taxon>Chordata</taxon>
        <taxon>Craniata</taxon>
        <taxon>Vertebrata</taxon>
        <taxon>Euteleostomi</taxon>
        <taxon>Archelosauria</taxon>
        <taxon>Archosauria</taxon>
        <taxon>Dinosauria</taxon>
        <taxon>Saurischia</taxon>
        <taxon>Theropoda</taxon>
        <taxon>Coelurosauria</taxon>
        <taxon>Aves</taxon>
        <taxon>Neognathae</taxon>
        <taxon>Neoaves</taxon>
        <taxon>Strisores</taxon>
        <taxon>Apodiformes</taxon>
        <taxon>Trochilidae</taxon>
        <taxon>Calypte</taxon>
    </lineage>
</organism>
<dbReference type="CDD" id="cd04658">
    <property type="entry name" value="Piwi_piwi-like_Euk"/>
    <property type="match status" value="1"/>
</dbReference>
<dbReference type="GO" id="GO:0003676">
    <property type="term" value="F:nucleic acid binding"/>
    <property type="evidence" value="ECO:0007669"/>
    <property type="project" value="InterPro"/>
</dbReference>
<name>A0A091HSX2_CALAN</name>
<protein>
    <submittedName>
        <fullName evidence="2">Piwi-like 2</fullName>
    </submittedName>
</protein>
<dbReference type="FunFam" id="3.40.50.2300:FF:000141">
    <property type="entry name" value="piwi-like protein 2 isoform X1"/>
    <property type="match status" value="1"/>
</dbReference>
<dbReference type="PROSITE" id="PS50822">
    <property type="entry name" value="PIWI"/>
    <property type="match status" value="1"/>
</dbReference>
<proteinExistence type="predicted"/>
<dbReference type="STRING" id="9244.A0A091HSX2"/>
<evidence type="ECO:0000259" key="1">
    <source>
        <dbReference type="PROSITE" id="PS50822"/>
    </source>
</evidence>
<gene>
    <name evidence="2" type="ORF">N300_11725</name>
</gene>
<dbReference type="Proteomes" id="UP000054308">
    <property type="component" value="Unassembled WGS sequence"/>
</dbReference>
<dbReference type="EMBL" id="KL217810">
    <property type="protein sequence ID" value="KFO99011.1"/>
    <property type="molecule type" value="Genomic_DNA"/>
</dbReference>
<dbReference type="InterPro" id="IPR012337">
    <property type="entry name" value="RNaseH-like_sf"/>
</dbReference>
<dbReference type="SUPFAM" id="SSF53098">
    <property type="entry name" value="Ribonuclease H-like"/>
    <property type="match status" value="1"/>
</dbReference>
<dbReference type="InterPro" id="IPR036397">
    <property type="entry name" value="RNaseH_sf"/>
</dbReference>
<feature type="non-terminal residue" evidence="2">
    <location>
        <position position="433"/>
    </location>
</feature>
<dbReference type="InterPro" id="IPR003165">
    <property type="entry name" value="Piwi"/>
</dbReference>
<dbReference type="Pfam" id="PF02171">
    <property type="entry name" value="Piwi"/>
    <property type="match status" value="2"/>
</dbReference>
<keyword evidence="3" id="KW-1185">Reference proteome</keyword>
<sequence length="433" mass="49215">MVLLVPELTFMTGLPEMKKESRMRKEVTREMLQSPRQHYTRLTTLLQKIRDSPEASLELKRWGLCLDTDIHKTQGRVLPVERINLRHSSFLPAQDLIWSKEVTREASISVVAMNYWFLVYPKRLQDLARDLVAAMEGVCGPMGMHVSRPALVELRDDRIETYAKTIRSVLSTEDKVQLLLCIISTNREDLYVAIKKLCCVQTPVPSQVINAQSLSCQPGKLRSVVQKVLLQMNCKMGGELWGVDIPLGILELSGFSLIPSPFLCFFPSSQKQLMVIGMDVYHCSSSDKRSVIGFVASMNHILLVFSHFFFFQMNHDLPRKIVVYRDGVSDSQLDTVLKYEIPQMQKCFGTFENYQPSMVVVVVQKQMSTNFYTLAAEQLSSPPPGTVIDHTVTSSEWQDFFLLAHVSRQGCSVPTRYICVLNTASISTEHLQR</sequence>
<reference evidence="2 3" key="1">
    <citation type="submission" date="2014-04" db="EMBL/GenBank/DDBJ databases">
        <title>Genome evolution of avian class.</title>
        <authorList>
            <person name="Zhang G."/>
            <person name="Li C."/>
        </authorList>
    </citation>
    <scope>NUCLEOTIDE SEQUENCE [LARGE SCALE GENOMIC DNA]</scope>
    <source>
        <strain evidence="2">BGI_N300</strain>
    </source>
</reference>
<evidence type="ECO:0000313" key="3">
    <source>
        <dbReference type="Proteomes" id="UP000054308"/>
    </source>
</evidence>
<dbReference type="SMART" id="SM00950">
    <property type="entry name" value="Piwi"/>
    <property type="match status" value="1"/>
</dbReference>
<accession>A0A091HSX2</accession>
<feature type="domain" description="Piwi" evidence="1">
    <location>
        <begin position="178"/>
        <end position="433"/>
    </location>
</feature>